<sequence length="19" mass="2240">MQKVSFRFVAIEVEKRSQG</sequence>
<organism evidence="1 2">
    <name type="scientific">Gossypium arboreum</name>
    <name type="common">Tree cotton</name>
    <name type="synonym">Gossypium nanking</name>
    <dbReference type="NCBI Taxonomy" id="29729"/>
    <lineage>
        <taxon>Eukaryota</taxon>
        <taxon>Viridiplantae</taxon>
        <taxon>Streptophyta</taxon>
        <taxon>Embryophyta</taxon>
        <taxon>Tracheophyta</taxon>
        <taxon>Spermatophyta</taxon>
        <taxon>Magnoliopsida</taxon>
        <taxon>eudicotyledons</taxon>
        <taxon>Gunneridae</taxon>
        <taxon>Pentapetalae</taxon>
        <taxon>rosids</taxon>
        <taxon>malvids</taxon>
        <taxon>Malvales</taxon>
        <taxon>Malvaceae</taxon>
        <taxon>Malvoideae</taxon>
        <taxon>Gossypium</taxon>
    </lineage>
</organism>
<gene>
    <name evidence="1" type="ORF">F383_12725</name>
</gene>
<accession>A0A0B0PVK7</accession>
<dbReference type="EMBL" id="KN446689">
    <property type="protein sequence ID" value="KHG28832.1"/>
    <property type="molecule type" value="Genomic_DNA"/>
</dbReference>
<name>A0A0B0PVK7_GOSAR</name>
<proteinExistence type="predicted"/>
<evidence type="ECO:0000313" key="1">
    <source>
        <dbReference type="EMBL" id="KHG28832.1"/>
    </source>
</evidence>
<evidence type="ECO:0000313" key="2">
    <source>
        <dbReference type="Proteomes" id="UP000032142"/>
    </source>
</evidence>
<protein>
    <submittedName>
        <fullName evidence="1">Uncharacterized protein</fullName>
    </submittedName>
</protein>
<keyword evidence="2" id="KW-1185">Reference proteome</keyword>
<dbReference type="Proteomes" id="UP000032142">
    <property type="component" value="Unassembled WGS sequence"/>
</dbReference>
<dbReference type="AlphaFoldDB" id="A0A0B0PVK7"/>
<reference evidence="2" key="1">
    <citation type="submission" date="2014-09" db="EMBL/GenBank/DDBJ databases">
        <authorList>
            <person name="Mudge J."/>
            <person name="Ramaraj T."/>
            <person name="Lindquist I.E."/>
            <person name="Bharti A.K."/>
            <person name="Sundararajan A."/>
            <person name="Cameron C.T."/>
            <person name="Woodward J.E."/>
            <person name="May G.D."/>
            <person name="Brubaker C."/>
            <person name="Broadhvest J."/>
            <person name="Wilkins T.A."/>
        </authorList>
    </citation>
    <scope>NUCLEOTIDE SEQUENCE</scope>
    <source>
        <strain evidence="2">cv. AKA8401</strain>
    </source>
</reference>